<feature type="domain" description="Bromo" evidence="3">
    <location>
        <begin position="22"/>
        <end position="70"/>
    </location>
</feature>
<evidence type="ECO:0000256" key="2">
    <source>
        <dbReference type="PROSITE-ProRule" id="PRU00035"/>
    </source>
</evidence>
<comment type="caution">
    <text evidence="4">The sequence shown here is derived from an EMBL/GenBank/DDBJ whole genome shotgun (WGS) entry which is preliminary data.</text>
</comment>
<dbReference type="InterPro" id="IPR036427">
    <property type="entry name" value="Bromodomain-like_sf"/>
</dbReference>
<proteinExistence type="predicted"/>
<name>A0A9N8K983_9PEZI</name>
<dbReference type="OrthoDB" id="3930276at2759"/>
<dbReference type="Proteomes" id="UP000714618">
    <property type="component" value="Unassembled WGS sequence"/>
</dbReference>
<dbReference type="EMBL" id="CAIJEO010000009">
    <property type="protein sequence ID" value="CAD0098795.1"/>
    <property type="molecule type" value="Genomic_DNA"/>
</dbReference>
<dbReference type="PROSITE" id="PS50014">
    <property type="entry name" value="BROMODOMAIN_2"/>
    <property type="match status" value="1"/>
</dbReference>
<dbReference type="AlphaFoldDB" id="A0A9N8K983"/>
<organism evidence="4 5">
    <name type="scientific">Aureobasidium mustum</name>
    <dbReference type="NCBI Taxonomy" id="2773714"/>
    <lineage>
        <taxon>Eukaryota</taxon>
        <taxon>Fungi</taxon>
        <taxon>Dikarya</taxon>
        <taxon>Ascomycota</taxon>
        <taxon>Pezizomycotina</taxon>
        <taxon>Dothideomycetes</taxon>
        <taxon>Dothideomycetidae</taxon>
        <taxon>Dothideales</taxon>
        <taxon>Saccotheciaceae</taxon>
        <taxon>Aureobasidium</taxon>
    </lineage>
</organism>
<dbReference type="GO" id="GO:0006325">
    <property type="term" value="P:chromatin organization"/>
    <property type="evidence" value="ECO:0007669"/>
    <property type="project" value="UniProtKB-ARBA"/>
</dbReference>
<dbReference type="Pfam" id="PF00439">
    <property type="entry name" value="Bromodomain"/>
    <property type="match status" value="1"/>
</dbReference>
<protein>
    <recommendedName>
        <fullName evidence="3">Bromo domain-containing protein</fullName>
    </recommendedName>
</protein>
<gene>
    <name evidence="4" type="ORF">AWRI4233_LOCUS7619</name>
</gene>
<reference evidence="4" key="1">
    <citation type="submission" date="2020-06" db="EMBL/GenBank/DDBJ databases">
        <authorList>
            <person name="Onetto C."/>
        </authorList>
    </citation>
    <scope>NUCLEOTIDE SEQUENCE</scope>
</reference>
<sequence length="70" mass="8129">MATELDFCRSLLEKFLKFYDANKAPYIEIFLEPVDEIADDAPGYYTKIKRPMDITTMATNLNNGAYIDIW</sequence>
<accession>A0A9N8K983</accession>
<dbReference type="Gene3D" id="1.20.920.10">
    <property type="entry name" value="Bromodomain-like"/>
    <property type="match status" value="1"/>
</dbReference>
<evidence type="ECO:0000313" key="4">
    <source>
        <dbReference type="EMBL" id="CAD0098795.1"/>
    </source>
</evidence>
<dbReference type="SUPFAM" id="SSF47370">
    <property type="entry name" value="Bromodomain"/>
    <property type="match status" value="1"/>
</dbReference>
<dbReference type="InterPro" id="IPR001487">
    <property type="entry name" value="Bromodomain"/>
</dbReference>
<evidence type="ECO:0000313" key="5">
    <source>
        <dbReference type="Proteomes" id="UP000714618"/>
    </source>
</evidence>
<evidence type="ECO:0000259" key="3">
    <source>
        <dbReference type="PROSITE" id="PS50014"/>
    </source>
</evidence>
<keyword evidence="1 2" id="KW-0103">Bromodomain</keyword>
<keyword evidence="5" id="KW-1185">Reference proteome</keyword>
<evidence type="ECO:0000256" key="1">
    <source>
        <dbReference type="ARBA" id="ARBA00023117"/>
    </source>
</evidence>